<evidence type="ECO:0000313" key="3">
    <source>
        <dbReference type="Proteomes" id="UP000253562"/>
    </source>
</evidence>
<comment type="caution">
    <text evidence="2">The sequence shown here is derived from an EMBL/GenBank/DDBJ whole genome shotgun (WGS) entry which is preliminary data.</text>
</comment>
<evidence type="ECO:0000259" key="1">
    <source>
        <dbReference type="Pfam" id="PF04972"/>
    </source>
</evidence>
<sequence length="98" mass="11254">MVTTQQQLPSPARIRKEEVLQVFRRRLENCRYGFMFRKVTAEFALGNLILSGCVPSFYLKQNLQELLRGIPHVERVVNEVDVVNSSGLSSVRSRKSKC</sequence>
<name>A0A368KV24_9BACT</name>
<dbReference type="Pfam" id="PF04972">
    <property type="entry name" value="BON"/>
    <property type="match status" value="1"/>
</dbReference>
<dbReference type="EMBL" id="QPEX01000010">
    <property type="protein sequence ID" value="RCS54156.1"/>
    <property type="molecule type" value="Genomic_DNA"/>
</dbReference>
<dbReference type="Proteomes" id="UP000253562">
    <property type="component" value="Unassembled WGS sequence"/>
</dbReference>
<evidence type="ECO:0000313" key="2">
    <source>
        <dbReference type="EMBL" id="RCS54156.1"/>
    </source>
</evidence>
<proteinExistence type="predicted"/>
<dbReference type="AlphaFoldDB" id="A0A368KV24"/>
<organism evidence="2 3">
    <name type="scientific">Bremerella cremea</name>
    <dbReference type="NCBI Taxonomy" id="1031537"/>
    <lineage>
        <taxon>Bacteria</taxon>
        <taxon>Pseudomonadati</taxon>
        <taxon>Planctomycetota</taxon>
        <taxon>Planctomycetia</taxon>
        <taxon>Pirellulales</taxon>
        <taxon>Pirellulaceae</taxon>
        <taxon>Bremerella</taxon>
    </lineage>
</organism>
<reference evidence="2 3" key="1">
    <citation type="submission" date="2018-07" db="EMBL/GenBank/DDBJ databases">
        <title>Comparative genomes isolates from brazilian mangrove.</title>
        <authorList>
            <person name="De Araujo J.E."/>
            <person name="Taketani R.G."/>
            <person name="Silva M.C.P."/>
            <person name="Lourenco M.V."/>
            <person name="Oliveira V.M."/>
            <person name="Andreote F.D."/>
        </authorList>
    </citation>
    <scope>NUCLEOTIDE SEQUENCE [LARGE SCALE GENOMIC DNA]</scope>
    <source>
        <strain evidence="2 3">HEX PRIS-MGV</strain>
    </source>
</reference>
<gene>
    <name evidence="2" type="ORF">DTL42_03120</name>
</gene>
<feature type="domain" description="BON" evidence="1">
    <location>
        <begin position="45"/>
        <end position="83"/>
    </location>
</feature>
<accession>A0A368KV24</accession>
<protein>
    <submittedName>
        <fullName evidence="2">BON domain-containing protein</fullName>
    </submittedName>
</protein>
<dbReference type="InterPro" id="IPR007055">
    <property type="entry name" value="BON_dom"/>
</dbReference>